<sequence>MPRNSNAGNLPSNMRKDLETKLCTDFPELYANFQYKQFECLDGWYDIIYRLSANLANIISDHDDMKPNIYTAVQVKEKFGALVFYMNRYTDEIDEAIAKASEESLRTCETCGGEGKLLKDSWSWRTICDGCEVERERQWQRIKAGDSDAGPPMGEMDS</sequence>
<dbReference type="EMBL" id="CDPU01000020">
    <property type="protein sequence ID" value="CEO50855.1"/>
    <property type="molecule type" value="Genomic_DNA"/>
</dbReference>
<organism evidence="1">
    <name type="scientific">Bionectria ochroleuca</name>
    <name type="common">Gliocladium roseum</name>
    <dbReference type="NCBI Taxonomy" id="29856"/>
    <lineage>
        <taxon>Eukaryota</taxon>
        <taxon>Fungi</taxon>
        <taxon>Dikarya</taxon>
        <taxon>Ascomycota</taxon>
        <taxon>Pezizomycotina</taxon>
        <taxon>Sordariomycetes</taxon>
        <taxon>Hypocreomycetidae</taxon>
        <taxon>Hypocreales</taxon>
        <taxon>Bionectriaceae</taxon>
        <taxon>Clonostachys</taxon>
    </lineage>
</organism>
<protein>
    <submittedName>
        <fullName evidence="1">Uncharacterized protein</fullName>
    </submittedName>
</protein>
<proteinExistence type="predicted"/>
<evidence type="ECO:0000313" key="1">
    <source>
        <dbReference type="EMBL" id="CEO50855.1"/>
    </source>
</evidence>
<gene>
    <name evidence="1" type="ORF">BN869_000006913_1</name>
</gene>
<accession>A0A0B7K7D7</accession>
<name>A0A0B7K7D7_BIOOC</name>
<reference evidence="1" key="1">
    <citation type="submission" date="2015-01" db="EMBL/GenBank/DDBJ databases">
        <authorList>
            <person name="Durling Mikael"/>
        </authorList>
    </citation>
    <scope>NUCLEOTIDE SEQUENCE</scope>
</reference>
<dbReference type="AlphaFoldDB" id="A0A0B7K7D7"/>